<keyword evidence="5 8" id="KW-0255">Endonuclease</keyword>
<evidence type="ECO:0000256" key="6">
    <source>
        <dbReference type="ARBA" id="ARBA00022801"/>
    </source>
</evidence>
<dbReference type="RefSeq" id="WP_216240675.1">
    <property type="nucleotide sequence ID" value="NZ_JABACJ020000005.1"/>
</dbReference>
<name>A0ABS6D2H7_9FIRM</name>
<comment type="function">
    <text evidence="8">Endonuclease that specifically degrades the RNA of RNA-DNA hybrids.</text>
</comment>
<feature type="binding site" evidence="8">
    <location>
        <position position="8"/>
    </location>
    <ligand>
        <name>Mg(2+)</name>
        <dbReference type="ChEBI" id="CHEBI:18420"/>
        <label>1</label>
    </ligand>
</feature>
<dbReference type="EMBL" id="JABACJ020000005">
    <property type="protein sequence ID" value="MBU3875631.1"/>
    <property type="molecule type" value="Genomic_DNA"/>
</dbReference>
<keyword evidence="3 8" id="KW-0540">Nuclease</keyword>
<evidence type="ECO:0000313" key="10">
    <source>
        <dbReference type="EMBL" id="MBU3875631.1"/>
    </source>
</evidence>
<sequence>MQVKLYTDGAARGNPDGPGGYGAVLEYVDTKGELHTKELSQGYVKTTNNRMELMAVITGLEALNRPCEVEVYSDSKYVVDAFNQHWVDGWLKKGWKRGKNEPVKNVDLWKRLLAAKSQHKVTFHWVKGHDGHPQNERCDELATTAADGSGLIVDEGLGQN</sequence>
<dbReference type="InterPro" id="IPR050092">
    <property type="entry name" value="RNase_H"/>
</dbReference>
<dbReference type="EC" id="3.1.26.4" evidence="2 8"/>
<feature type="binding site" evidence="8">
    <location>
        <position position="52"/>
    </location>
    <ligand>
        <name>Mg(2+)</name>
        <dbReference type="ChEBI" id="CHEBI:18420"/>
        <label>1</label>
    </ligand>
</feature>
<evidence type="ECO:0000256" key="4">
    <source>
        <dbReference type="ARBA" id="ARBA00022723"/>
    </source>
</evidence>
<keyword evidence="11" id="KW-1185">Reference proteome</keyword>
<evidence type="ECO:0000256" key="7">
    <source>
        <dbReference type="ARBA" id="ARBA00022842"/>
    </source>
</evidence>
<feature type="binding site" evidence="8">
    <location>
        <position position="8"/>
    </location>
    <ligand>
        <name>Mg(2+)</name>
        <dbReference type="ChEBI" id="CHEBI:18420"/>
        <label>2</label>
    </ligand>
</feature>
<dbReference type="NCBIfam" id="NF001236">
    <property type="entry name" value="PRK00203.1"/>
    <property type="match status" value="1"/>
</dbReference>
<comment type="subunit">
    <text evidence="8">Monomer.</text>
</comment>
<dbReference type="InterPro" id="IPR002156">
    <property type="entry name" value="RNaseH_domain"/>
</dbReference>
<evidence type="ECO:0000256" key="8">
    <source>
        <dbReference type="HAMAP-Rule" id="MF_00042"/>
    </source>
</evidence>
<feature type="domain" description="RNase H type-1" evidence="9">
    <location>
        <begin position="1"/>
        <end position="147"/>
    </location>
</feature>
<evidence type="ECO:0000313" key="11">
    <source>
        <dbReference type="Proteomes" id="UP000723714"/>
    </source>
</evidence>
<dbReference type="Proteomes" id="UP000723714">
    <property type="component" value="Unassembled WGS sequence"/>
</dbReference>
<dbReference type="PANTHER" id="PTHR10642:SF26">
    <property type="entry name" value="RIBONUCLEASE H1"/>
    <property type="match status" value="1"/>
</dbReference>
<protein>
    <recommendedName>
        <fullName evidence="2 8">Ribonuclease H</fullName>
        <shortName evidence="8">RNase H</shortName>
        <ecNumber evidence="2 8">3.1.26.4</ecNumber>
    </recommendedName>
</protein>
<organism evidence="10 11">
    <name type="scientific">Faecalicatena faecalis</name>
    <dbReference type="NCBI Taxonomy" id="2726362"/>
    <lineage>
        <taxon>Bacteria</taxon>
        <taxon>Bacillati</taxon>
        <taxon>Bacillota</taxon>
        <taxon>Clostridia</taxon>
        <taxon>Lachnospirales</taxon>
        <taxon>Lachnospiraceae</taxon>
        <taxon>Faecalicatena</taxon>
    </lineage>
</organism>
<evidence type="ECO:0000256" key="2">
    <source>
        <dbReference type="ARBA" id="ARBA00012180"/>
    </source>
</evidence>
<gene>
    <name evidence="8 10" type="primary">rnhA</name>
    <name evidence="10" type="ORF">HGO97_007375</name>
</gene>
<feature type="binding site" evidence="8">
    <location>
        <position position="139"/>
    </location>
    <ligand>
        <name>Mg(2+)</name>
        <dbReference type="ChEBI" id="CHEBI:18420"/>
        <label>2</label>
    </ligand>
</feature>
<dbReference type="PANTHER" id="PTHR10642">
    <property type="entry name" value="RIBONUCLEASE H1"/>
    <property type="match status" value="1"/>
</dbReference>
<keyword evidence="8" id="KW-0963">Cytoplasm</keyword>
<comment type="caution">
    <text evidence="10">The sequence shown here is derived from an EMBL/GenBank/DDBJ whole genome shotgun (WGS) entry which is preliminary data.</text>
</comment>
<dbReference type="CDD" id="cd09278">
    <property type="entry name" value="RNase_HI_prokaryote_like"/>
    <property type="match status" value="1"/>
</dbReference>
<dbReference type="HAMAP" id="MF_00042">
    <property type="entry name" value="RNase_H"/>
    <property type="match status" value="1"/>
</dbReference>
<dbReference type="InterPro" id="IPR022892">
    <property type="entry name" value="RNaseHI"/>
</dbReference>
<evidence type="ECO:0000256" key="3">
    <source>
        <dbReference type="ARBA" id="ARBA00022722"/>
    </source>
</evidence>
<comment type="catalytic activity">
    <reaction evidence="1 8">
        <text>Endonucleolytic cleavage to 5'-phosphomonoester.</text>
        <dbReference type="EC" id="3.1.26.4"/>
    </reaction>
</comment>
<dbReference type="Pfam" id="PF00075">
    <property type="entry name" value="RNase_H"/>
    <property type="match status" value="1"/>
</dbReference>
<keyword evidence="4 8" id="KW-0479">Metal-binding</keyword>
<evidence type="ECO:0000259" key="9">
    <source>
        <dbReference type="PROSITE" id="PS50879"/>
    </source>
</evidence>
<comment type="similarity">
    <text evidence="8">Belongs to the RNase H family.</text>
</comment>
<dbReference type="PROSITE" id="PS50879">
    <property type="entry name" value="RNASE_H_1"/>
    <property type="match status" value="1"/>
</dbReference>
<comment type="cofactor">
    <cofactor evidence="8">
        <name>Mg(2+)</name>
        <dbReference type="ChEBI" id="CHEBI:18420"/>
    </cofactor>
    <text evidence="8">Binds 1 Mg(2+) ion per subunit. May bind a second metal ion at a regulatory site, or after substrate binding.</text>
</comment>
<keyword evidence="6 8" id="KW-0378">Hydrolase</keyword>
<reference evidence="10 11" key="1">
    <citation type="submission" date="2021-06" db="EMBL/GenBank/DDBJ databases">
        <title>Faecalicatena sp. nov. isolated from porcine feces.</title>
        <authorList>
            <person name="Oh B.S."/>
            <person name="Lee J.H."/>
        </authorList>
    </citation>
    <scope>NUCLEOTIDE SEQUENCE [LARGE SCALE GENOMIC DNA]</scope>
    <source>
        <strain evidence="10 11">AGMB00832</strain>
    </source>
</reference>
<evidence type="ECO:0000256" key="1">
    <source>
        <dbReference type="ARBA" id="ARBA00000077"/>
    </source>
</evidence>
<evidence type="ECO:0000256" key="5">
    <source>
        <dbReference type="ARBA" id="ARBA00022759"/>
    </source>
</evidence>
<proteinExistence type="inferred from homology"/>
<feature type="binding site" evidence="8">
    <location>
        <position position="74"/>
    </location>
    <ligand>
        <name>Mg(2+)</name>
        <dbReference type="ChEBI" id="CHEBI:18420"/>
        <label>1</label>
    </ligand>
</feature>
<comment type="subcellular location">
    <subcellularLocation>
        <location evidence="8">Cytoplasm</location>
    </subcellularLocation>
</comment>
<accession>A0ABS6D2H7</accession>
<dbReference type="GO" id="GO:0004523">
    <property type="term" value="F:RNA-DNA hybrid ribonuclease activity"/>
    <property type="evidence" value="ECO:0007669"/>
    <property type="project" value="UniProtKB-EC"/>
</dbReference>
<keyword evidence="7 8" id="KW-0460">Magnesium</keyword>